<dbReference type="InterPro" id="IPR051302">
    <property type="entry name" value="Dual_SerThr-Tyr_Kinase"/>
</dbReference>
<evidence type="ECO:0000256" key="12">
    <source>
        <dbReference type="ARBA" id="ARBA00042638"/>
    </source>
</evidence>
<evidence type="ECO:0000256" key="9">
    <source>
        <dbReference type="ARBA" id="ARBA00023137"/>
    </source>
</evidence>
<dbReference type="GO" id="GO:0004674">
    <property type="term" value="F:protein serine/threonine kinase activity"/>
    <property type="evidence" value="ECO:0007669"/>
    <property type="project" value="UniProtKB-KW"/>
</dbReference>
<dbReference type="GO" id="GO:0005737">
    <property type="term" value="C:cytoplasm"/>
    <property type="evidence" value="ECO:0007669"/>
    <property type="project" value="UniProtKB-SubCell"/>
</dbReference>
<dbReference type="PROSITE" id="PS50011">
    <property type="entry name" value="PROTEIN_KINASE_DOM"/>
    <property type="match status" value="1"/>
</dbReference>
<evidence type="ECO:0000256" key="17">
    <source>
        <dbReference type="SAM" id="MobiDB-lite"/>
    </source>
</evidence>
<dbReference type="InterPro" id="IPR008271">
    <property type="entry name" value="Ser/Thr_kinase_AS"/>
</dbReference>
<comment type="catalytic activity">
    <reaction evidence="15">
        <text>L-tyrosyl-[protein] + ATP = O-phospho-L-tyrosyl-[protein] + ADP + H(+)</text>
        <dbReference type="Rhea" id="RHEA:10596"/>
        <dbReference type="Rhea" id="RHEA-COMP:10136"/>
        <dbReference type="Rhea" id="RHEA-COMP:20101"/>
        <dbReference type="ChEBI" id="CHEBI:15378"/>
        <dbReference type="ChEBI" id="CHEBI:30616"/>
        <dbReference type="ChEBI" id="CHEBI:46858"/>
        <dbReference type="ChEBI" id="CHEBI:61978"/>
        <dbReference type="ChEBI" id="CHEBI:456216"/>
        <dbReference type="EC" id="2.7.12.1"/>
    </reaction>
</comment>
<evidence type="ECO:0000256" key="2">
    <source>
        <dbReference type="ARBA" id="ARBA00013203"/>
    </source>
</evidence>
<keyword evidence="3" id="KW-0963">Cytoplasm</keyword>
<protein>
    <recommendedName>
        <fullName evidence="10">Dual serine/threonine and tyrosine protein kinase</fullName>
        <ecNumber evidence="2">2.7.12.1</ecNumber>
    </recommendedName>
    <alternativeName>
        <fullName evidence="12">Dusty protein kinase</fullName>
    </alternativeName>
    <alternativeName>
        <fullName evidence="11">Receptor-interacting serine/threonine-protein kinase 5</fullName>
    </alternativeName>
</protein>
<dbReference type="InterPro" id="IPR011009">
    <property type="entry name" value="Kinase-like_dom_sf"/>
</dbReference>
<evidence type="ECO:0000259" key="18">
    <source>
        <dbReference type="PROSITE" id="PS50011"/>
    </source>
</evidence>
<proteinExistence type="predicted"/>
<comment type="subcellular location">
    <subcellularLocation>
        <location evidence="1">Cytoplasm</location>
    </subcellularLocation>
</comment>
<dbReference type="PROSITE" id="PS00108">
    <property type="entry name" value="PROTEIN_KINASE_ST"/>
    <property type="match status" value="1"/>
</dbReference>
<keyword evidence="6 16" id="KW-0547">Nucleotide-binding</keyword>
<dbReference type="GO" id="GO:0043066">
    <property type="term" value="P:negative regulation of apoptotic process"/>
    <property type="evidence" value="ECO:0007669"/>
    <property type="project" value="TreeGrafter"/>
</dbReference>
<accession>A0AAD9P603</accession>
<comment type="caution">
    <text evidence="19">The sequence shown here is derived from an EMBL/GenBank/DDBJ whole genome shotgun (WGS) entry which is preliminary data.</text>
</comment>
<evidence type="ECO:0000256" key="10">
    <source>
        <dbReference type="ARBA" id="ARBA00040421"/>
    </source>
</evidence>
<dbReference type="PANTHER" id="PTHR46392:SF1">
    <property type="entry name" value="DUAL SERINE_THREONINE AND TYROSINE PROTEIN KINASE"/>
    <property type="match status" value="1"/>
</dbReference>
<feature type="domain" description="Protein kinase" evidence="18">
    <location>
        <begin position="682"/>
        <end position="939"/>
    </location>
</feature>
<dbReference type="GO" id="GO:0005524">
    <property type="term" value="F:ATP binding"/>
    <property type="evidence" value="ECO:0007669"/>
    <property type="project" value="UniProtKB-UniRule"/>
</dbReference>
<dbReference type="SMART" id="SM00220">
    <property type="entry name" value="S_TKc"/>
    <property type="match status" value="1"/>
</dbReference>
<dbReference type="GO" id="GO:0004712">
    <property type="term" value="F:protein serine/threonine/tyrosine kinase activity"/>
    <property type="evidence" value="ECO:0007669"/>
    <property type="project" value="UniProtKB-EC"/>
</dbReference>
<evidence type="ECO:0000256" key="3">
    <source>
        <dbReference type="ARBA" id="ARBA00022490"/>
    </source>
</evidence>
<dbReference type="GO" id="GO:0044344">
    <property type="term" value="P:cellular response to fibroblast growth factor stimulus"/>
    <property type="evidence" value="ECO:0007669"/>
    <property type="project" value="TreeGrafter"/>
</dbReference>
<keyword evidence="5" id="KW-0808">Transferase</keyword>
<evidence type="ECO:0000256" key="11">
    <source>
        <dbReference type="ARBA" id="ARBA00041268"/>
    </source>
</evidence>
<evidence type="ECO:0000313" key="20">
    <source>
        <dbReference type="Proteomes" id="UP001209878"/>
    </source>
</evidence>
<dbReference type="AlphaFoldDB" id="A0AAD9P603"/>
<dbReference type="InterPro" id="IPR017441">
    <property type="entry name" value="Protein_kinase_ATP_BS"/>
</dbReference>
<evidence type="ECO:0000256" key="15">
    <source>
        <dbReference type="ARBA" id="ARBA00051680"/>
    </source>
</evidence>
<evidence type="ECO:0000256" key="7">
    <source>
        <dbReference type="ARBA" id="ARBA00022777"/>
    </source>
</evidence>
<evidence type="ECO:0000313" key="19">
    <source>
        <dbReference type="EMBL" id="KAK2188791.1"/>
    </source>
</evidence>
<organism evidence="19 20">
    <name type="scientific">Ridgeia piscesae</name>
    <name type="common">Tubeworm</name>
    <dbReference type="NCBI Taxonomy" id="27915"/>
    <lineage>
        <taxon>Eukaryota</taxon>
        <taxon>Metazoa</taxon>
        <taxon>Spiralia</taxon>
        <taxon>Lophotrochozoa</taxon>
        <taxon>Annelida</taxon>
        <taxon>Polychaeta</taxon>
        <taxon>Sedentaria</taxon>
        <taxon>Canalipalpata</taxon>
        <taxon>Sabellida</taxon>
        <taxon>Siboglinidae</taxon>
        <taxon>Ridgeia</taxon>
    </lineage>
</organism>
<dbReference type="InterPro" id="IPR000719">
    <property type="entry name" value="Prot_kinase_dom"/>
</dbReference>
<comment type="catalytic activity">
    <reaction evidence="13">
        <text>L-seryl-[protein] + ATP = O-phospho-L-seryl-[protein] + ADP + H(+)</text>
        <dbReference type="Rhea" id="RHEA:17989"/>
        <dbReference type="Rhea" id="RHEA-COMP:9863"/>
        <dbReference type="Rhea" id="RHEA-COMP:11604"/>
        <dbReference type="ChEBI" id="CHEBI:15378"/>
        <dbReference type="ChEBI" id="CHEBI:29999"/>
        <dbReference type="ChEBI" id="CHEBI:30616"/>
        <dbReference type="ChEBI" id="CHEBI:83421"/>
        <dbReference type="ChEBI" id="CHEBI:456216"/>
        <dbReference type="EC" id="2.7.12.1"/>
    </reaction>
</comment>
<name>A0AAD9P603_RIDPI</name>
<dbReference type="GO" id="GO:0070374">
    <property type="term" value="P:positive regulation of ERK1 and ERK2 cascade"/>
    <property type="evidence" value="ECO:0007669"/>
    <property type="project" value="TreeGrafter"/>
</dbReference>
<feature type="region of interest" description="Disordered" evidence="17">
    <location>
        <begin position="946"/>
        <end position="976"/>
    </location>
</feature>
<keyword evidence="8 16" id="KW-0067">ATP-binding</keyword>
<evidence type="ECO:0000256" key="8">
    <source>
        <dbReference type="ARBA" id="ARBA00022840"/>
    </source>
</evidence>
<dbReference type="PANTHER" id="PTHR46392">
    <property type="entry name" value="DUAL SERINE/THREONINE AND TYROSINE PROTEIN KINASE"/>
    <property type="match status" value="1"/>
</dbReference>
<dbReference type="GO" id="GO:0045743">
    <property type="term" value="P:positive regulation of fibroblast growth factor receptor signaling pathway"/>
    <property type="evidence" value="ECO:0007669"/>
    <property type="project" value="TreeGrafter"/>
</dbReference>
<dbReference type="Pfam" id="PF00069">
    <property type="entry name" value="Pkinase"/>
    <property type="match status" value="1"/>
</dbReference>
<dbReference type="EC" id="2.7.12.1" evidence="2"/>
<gene>
    <name evidence="19" type="ORF">NP493_121g03016</name>
</gene>
<dbReference type="PROSITE" id="PS00107">
    <property type="entry name" value="PROTEIN_KINASE_ATP"/>
    <property type="match status" value="1"/>
</dbReference>
<evidence type="ECO:0000256" key="6">
    <source>
        <dbReference type="ARBA" id="ARBA00022741"/>
    </source>
</evidence>
<comment type="catalytic activity">
    <reaction evidence="14">
        <text>L-threonyl-[protein] + ATP = O-phospho-L-threonyl-[protein] + ADP + H(+)</text>
        <dbReference type="Rhea" id="RHEA:46608"/>
        <dbReference type="Rhea" id="RHEA-COMP:11060"/>
        <dbReference type="Rhea" id="RHEA-COMP:11605"/>
        <dbReference type="ChEBI" id="CHEBI:15378"/>
        <dbReference type="ChEBI" id="CHEBI:30013"/>
        <dbReference type="ChEBI" id="CHEBI:30616"/>
        <dbReference type="ChEBI" id="CHEBI:61977"/>
        <dbReference type="ChEBI" id="CHEBI:456216"/>
        <dbReference type="EC" id="2.7.12.1"/>
    </reaction>
</comment>
<evidence type="ECO:0000256" key="16">
    <source>
        <dbReference type="PROSITE-ProRule" id="PRU10141"/>
    </source>
</evidence>
<evidence type="ECO:0000256" key="1">
    <source>
        <dbReference type="ARBA" id="ARBA00004496"/>
    </source>
</evidence>
<keyword evidence="20" id="KW-1185">Reference proteome</keyword>
<dbReference type="SUPFAM" id="SSF56112">
    <property type="entry name" value="Protein kinase-like (PK-like)"/>
    <property type="match status" value="1"/>
</dbReference>
<keyword evidence="4" id="KW-0723">Serine/threonine-protein kinase</keyword>
<evidence type="ECO:0000256" key="14">
    <source>
        <dbReference type="ARBA" id="ARBA00049308"/>
    </source>
</evidence>
<keyword evidence="7" id="KW-0418">Kinase</keyword>
<evidence type="ECO:0000256" key="5">
    <source>
        <dbReference type="ARBA" id="ARBA00022679"/>
    </source>
</evidence>
<dbReference type="EMBL" id="JAODUO010000122">
    <property type="protein sequence ID" value="KAK2188791.1"/>
    <property type="molecule type" value="Genomic_DNA"/>
</dbReference>
<evidence type="ECO:0000256" key="13">
    <source>
        <dbReference type="ARBA" id="ARBA00049003"/>
    </source>
</evidence>
<dbReference type="Proteomes" id="UP001209878">
    <property type="component" value="Unassembled WGS sequence"/>
</dbReference>
<sequence>MGTHLVQEFCRFCRESKRLRQLLRDTRRCFREINSVRGADGKRPCSAQLSEQENLDIESNINKVPCLIVLGQTCAAKVHVINQIFQQVVLPLPDDHQVEPRWRTVCFRYGSTPSLSLSLPGSYELVNDLMLRDDAWKTISAQNLELRENESDIPDLADGTATLEVKMRHSLLKDGGMVAMSPSSVEGMCAWEDFGRISKNRVPVVIYAIARNKLSEQDLLFLRELLEIHPDISVFFIKVPDVTSPRLRGNHCHDNGHNHDCKSTNGVSHGDHKTTNIDTSTTLNQNNVHIIIETQTATSDGIDENTPQSPDTVVTSVGMFQQLLHVGFLSPLPPSRLSSSKLAQTFTESGGSSRASDSELVEDFAQFPDAVAAFTHQVLERHLLRVTNLLHLVHTRTLETFILVAFDMSRDMLVTPRKLEFAREREGELYESLMQMALLKQDEIQNLIATTISGMRDELLEKATDYEFIGVNIPDSGCPGSSSDLKVCSAEIQDLMLGSLNRAIAGKLLGSVDVLRDSYTGVLTRCLRSLEETDHESTEATRTTEALKEILNSAYQVEITVRAGASLARVLLEKMKQLMHSMPWRTSPLINNEWKRKVAADMLNSLRETRLAKSICSQIKDHLRRSHDAFTAALKQLEARHCGRLERTEEQRLRLRKCYAPRVARLVLESTSLRDSILFGMPVLGREIGRGQYGVVYSCESWAGTAPCAIKTVVPPDDRHWNDLALEFYYTKNVPEHDRIVALRGAIIDTTFSLASPAVLLVMDRLQRDLYVAIKTGLDWLSRLQVAIDVVEGIRYLHSLGLVHRDIKLKNVLLDKQNRGKITDLGFCKPEAMMSGSIVGTPIHMAPELFTKRYDSSVDVYAFGILFWYVCAGHTQLPYAFEQCQDKEMLWTSVKRGIRPERLQQFQPDCWELMNESWDGNPSRRPLLGDVEVKLRAIYRRNYDEQGKKQCHHSQRLSTGPLPSETGLSSVDMDSI</sequence>
<evidence type="ECO:0000256" key="4">
    <source>
        <dbReference type="ARBA" id="ARBA00022527"/>
    </source>
</evidence>
<feature type="binding site" evidence="16">
    <location>
        <position position="711"/>
    </location>
    <ligand>
        <name>ATP</name>
        <dbReference type="ChEBI" id="CHEBI:30616"/>
    </ligand>
</feature>
<dbReference type="GO" id="GO:0004713">
    <property type="term" value="F:protein tyrosine kinase activity"/>
    <property type="evidence" value="ECO:0007669"/>
    <property type="project" value="UniProtKB-KW"/>
</dbReference>
<keyword evidence="9" id="KW-0829">Tyrosine-protein kinase</keyword>
<dbReference type="Gene3D" id="1.10.510.10">
    <property type="entry name" value="Transferase(Phosphotransferase) domain 1"/>
    <property type="match status" value="1"/>
</dbReference>
<reference evidence="19" key="1">
    <citation type="journal article" date="2023" name="Mol. Biol. Evol.">
        <title>Third-Generation Sequencing Reveals the Adaptive Role of the Epigenome in Three Deep-Sea Polychaetes.</title>
        <authorList>
            <person name="Perez M."/>
            <person name="Aroh O."/>
            <person name="Sun Y."/>
            <person name="Lan Y."/>
            <person name="Juniper S.K."/>
            <person name="Young C.R."/>
            <person name="Angers B."/>
            <person name="Qian P.Y."/>
        </authorList>
    </citation>
    <scope>NUCLEOTIDE SEQUENCE</scope>
    <source>
        <strain evidence="19">R07B-5</strain>
    </source>
</reference>